<dbReference type="RefSeq" id="WP_257917920.1">
    <property type="nucleotide sequence ID" value="NZ_JAMXQV010000001.1"/>
</dbReference>
<dbReference type="EMBL" id="JAMXQV010000001">
    <property type="protein sequence ID" value="MCR6481261.1"/>
    <property type="molecule type" value="Genomic_DNA"/>
</dbReference>
<evidence type="ECO:0000313" key="2">
    <source>
        <dbReference type="EMBL" id="MCR6481261.1"/>
    </source>
</evidence>
<keyword evidence="3" id="KW-1185">Reference proteome</keyword>
<reference evidence="2" key="1">
    <citation type="submission" date="2022-06" db="EMBL/GenBank/DDBJ databases">
        <title>Amycolatopsis iheyaensis sp. nov., a new species of the genus Amycolatopsis isolated from soil in Iheya island, Japan.</title>
        <authorList>
            <person name="Ngamcharungchit C."/>
            <person name="Kanto H."/>
            <person name="Take A."/>
            <person name="Intra B."/>
            <person name="Matsumoto A."/>
            <person name="Panbangred W."/>
            <person name="Inahashi Y."/>
        </authorList>
    </citation>
    <scope>NUCLEOTIDE SEQUENCE</scope>
    <source>
        <strain evidence="2">OK19-0408</strain>
    </source>
</reference>
<keyword evidence="1" id="KW-1133">Transmembrane helix</keyword>
<keyword evidence="1" id="KW-0472">Membrane</keyword>
<evidence type="ECO:0000256" key="1">
    <source>
        <dbReference type="SAM" id="Phobius"/>
    </source>
</evidence>
<accession>A0A9X2N2Y0</accession>
<proteinExistence type="predicted"/>
<evidence type="ECO:0000313" key="3">
    <source>
        <dbReference type="Proteomes" id="UP001144096"/>
    </source>
</evidence>
<sequence>MNESQPTQADLAGSQYRGSFTEMMVIIGSFVGLIVVGLVVFLVVNGKVTKGRQAGIAPVAQLLDGRPFAVLSYAESPMSVPDLLSMAQARGYAFTPNPAALRYEFTRGAPQTAFTGNPRAPYVAQLLDGRDTVELQILYEPMFLPELMVVAHRRGYTVQPGRKVYQFMRHQGRP</sequence>
<dbReference type="AlphaFoldDB" id="A0A9X2N2Y0"/>
<feature type="transmembrane region" description="Helical" evidence="1">
    <location>
        <begin position="23"/>
        <end position="44"/>
    </location>
</feature>
<organism evidence="2 3">
    <name type="scientific">Amycolatopsis iheyensis</name>
    <dbReference type="NCBI Taxonomy" id="2945988"/>
    <lineage>
        <taxon>Bacteria</taxon>
        <taxon>Bacillati</taxon>
        <taxon>Actinomycetota</taxon>
        <taxon>Actinomycetes</taxon>
        <taxon>Pseudonocardiales</taxon>
        <taxon>Pseudonocardiaceae</taxon>
        <taxon>Amycolatopsis</taxon>
    </lineage>
</organism>
<gene>
    <name evidence="2" type="ORF">M8542_00360</name>
</gene>
<name>A0A9X2N2Y0_9PSEU</name>
<dbReference type="Proteomes" id="UP001144096">
    <property type="component" value="Unassembled WGS sequence"/>
</dbReference>
<keyword evidence="1" id="KW-0812">Transmembrane</keyword>
<comment type="caution">
    <text evidence="2">The sequence shown here is derived from an EMBL/GenBank/DDBJ whole genome shotgun (WGS) entry which is preliminary data.</text>
</comment>
<protein>
    <submittedName>
        <fullName evidence="2">Uncharacterized protein</fullName>
    </submittedName>
</protein>